<keyword evidence="2" id="KW-1185">Reference proteome</keyword>
<organism evidence="1 2">
    <name type="scientific">Paraburkholderia unamae</name>
    <dbReference type="NCBI Taxonomy" id="219649"/>
    <lineage>
        <taxon>Bacteria</taxon>
        <taxon>Pseudomonadati</taxon>
        <taxon>Pseudomonadota</taxon>
        <taxon>Betaproteobacteria</taxon>
        <taxon>Burkholderiales</taxon>
        <taxon>Burkholderiaceae</taxon>
        <taxon>Paraburkholderia</taxon>
    </lineage>
</organism>
<reference evidence="1 2" key="1">
    <citation type="submission" date="2018-05" db="EMBL/GenBank/DDBJ databases">
        <title>Genomic Encyclopedia of Type Strains, Phase IV (KMG-V): Genome sequencing to study the core and pangenomes of soil and plant-associated prokaryotes.</title>
        <authorList>
            <person name="Whitman W."/>
        </authorList>
    </citation>
    <scope>NUCLEOTIDE SEQUENCE [LARGE SCALE GENOMIC DNA]</scope>
    <source>
        <strain evidence="1 2">SCZa-39</strain>
    </source>
</reference>
<dbReference type="EMBL" id="QEOB01000002">
    <property type="protein sequence ID" value="PVX86277.1"/>
    <property type="molecule type" value="Genomic_DNA"/>
</dbReference>
<protein>
    <submittedName>
        <fullName evidence="1">TraB family protein</fullName>
    </submittedName>
</protein>
<proteinExistence type="predicted"/>
<gene>
    <name evidence="1" type="ORF">C7402_102113</name>
</gene>
<name>A0ABX5KXZ6_9BURK</name>
<evidence type="ECO:0000313" key="1">
    <source>
        <dbReference type="EMBL" id="PVX86277.1"/>
    </source>
</evidence>
<dbReference type="InterPro" id="IPR002816">
    <property type="entry name" value="TraB/PrgY/GumN_fam"/>
</dbReference>
<comment type="caution">
    <text evidence="1">The sequence shown here is derived from an EMBL/GenBank/DDBJ whole genome shotgun (WGS) entry which is preliminary data.</text>
</comment>
<evidence type="ECO:0000313" key="2">
    <source>
        <dbReference type="Proteomes" id="UP000245712"/>
    </source>
</evidence>
<dbReference type="Pfam" id="PF01963">
    <property type="entry name" value="TraB_PrgY_gumN"/>
    <property type="match status" value="1"/>
</dbReference>
<accession>A0ABX5KXZ6</accession>
<sequence>MCGTAHCVRSHWRTMSRSFDSPERRAMRPVDDVRHRNFGWLKGLLLAAAALAVSASTPALAQTSANVGMIWTATLPGHPTLLLLPTIHNLAHEDPRIDATLASLAGSVRAIALEAPMALNAQRVAMIRQDAALPPDDNLTNHMKTMSPAALAQCARDSHFDIVKFLQLKPWVAAAAIDAWRTNTVPGGRRDAGAPIAQRPGIDMRLEALALKQHIPLIYLAGFDAELHLLDGIPARAQEALLVSSCAAFHGTPPGSVSS</sequence>
<dbReference type="Proteomes" id="UP000245712">
    <property type="component" value="Unassembled WGS sequence"/>
</dbReference>